<dbReference type="InterPro" id="IPR001841">
    <property type="entry name" value="Znf_RING"/>
</dbReference>
<name>A0A1R2AZP1_9CILI</name>
<dbReference type="EMBL" id="MPUH01001142">
    <property type="protein sequence ID" value="OMJ69925.1"/>
    <property type="molecule type" value="Genomic_DNA"/>
</dbReference>
<evidence type="ECO:0000313" key="4">
    <source>
        <dbReference type="Proteomes" id="UP000187209"/>
    </source>
</evidence>
<dbReference type="GO" id="GO:0008270">
    <property type="term" value="F:zinc ion binding"/>
    <property type="evidence" value="ECO:0007669"/>
    <property type="project" value="UniProtKB-KW"/>
</dbReference>
<keyword evidence="1" id="KW-0862">Zinc</keyword>
<evidence type="ECO:0000256" key="1">
    <source>
        <dbReference type="PROSITE-ProRule" id="PRU00175"/>
    </source>
</evidence>
<proteinExistence type="predicted"/>
<keyword evidence="4" id="KW-1185">Reference proteome</keyword>
<dbReference type="PROSITE" id="PS50089">
    <property type="entry name" value="ZF_RING_2"/>
    <property type="match status" value="1"/>
</dbReference>
<evidence type="ECO:0000259" key="2">
    <source>
        <dbReference type="PROSITE" id="PS50089"/>
    </source>
</evidence>
<feature type="domain" description="RING-type" evidence="2">
    <location>
        <begin position="360"/>
        <end position="396"/>
    </location>
</feature>
<accession>A0A1R2AZP1</accession>
<comment type="caution">
    <text evidence="3">The sequence shown here is derived from an EMBL/GenBank/DDBJ whole genome shotgun (WGS) entry which is preliminary data.</text>
</comment>
<organism evidence="3 4">
    <name type="scientific">Stentor coeruleus</name>
    <dbReference type="NCBI Taxonomy" id="5963"/>
    <lineage>
        <taxon>Eukaryota</taxon>
        <taxon>Sar</taxon>
        <taxon>Alveolata</taxon>
        <taxon>Ciliophora</taxon>
        <taxon>Postciliodesmatophora</taxon>
        <taxon>Heterotrichea</taxon>
        <taxon>Heterotrichida</taxon>
        <taxon>Stentoridae</taxon>
        <taxon>Stentor</taxon>
    </lineage>
</organism>
<reference evidence="3 4" key="1">
    <citation type="submission" date="2016-11" db="EMBL/GenBank/DDBJ databases">
        <title>The macronuclear genome of Stentor coeruleus: a giant cell with tiny introns.</title>
        <authorList>
            <person name="Slabodnick M."/>
            <person name="Ruby J.G."/>
            <person name="Reiff S.B."/>
            <person name="Swart E.C."/>
            <person name="Gosai S."/>
            <person name="Prabakaran S."/>
            <person name="Witkowska E."/>
            <person name="Larue G.E."/>
            <person name="Fisher S."/>
            <person name="Freeman R.M."/>
            <person name="Gunawardena J."/>
            <person name="Chu W."/>
            <person name="Stover N.A."/>
            <person name="Gregory B.D."/>
            <person name="Nowacki M."/>
            <person name="Derisi J."/>
            <person name="Roy S.W."/>
            <person name="Marshall W.F."/>
            <person name="Sood P."/>
        </authorList>
    </citation>
    <scope>NUCLEOTIDE SEQUENCE [LARGE SCALE GENOMIC DNA]</scope>
    <source>
        <strain evidence="3">WM001</strain>
    </source>
</reference>
<sequence>MEEEKIFKSESIRGWDDQEFKIVDLPRGFDDFYTCLGFNMMIWLKLGEYFKSLEIVKNMRIDDHLGKFLSGNNISTLRDILANLSNNKSEVLICAKEVGNKVFNRKTDLRTKFSLLSKCQDLFAFRKANNLDFAFITDKETMHVVASEKKNPLLLFKRNVFNNEEGMQETYSLLVPINIYKMNDYDSIDTYRIPFRHSEGLDEKERTIIKFSRICVYIDKNDDLKIIKMISSLYSLVKSNPVNFSSLGAFLKKFLNGSQICFACNRIYPINDFPIQCSAHENFFLCRRHFNQSVCLHCRRKLSKKEISILFNEDCAQCSSSKKVSYHFKVCVECISTFNNDDIEIRMNEISEDSSILKFCSACDKIINEENFEYYLNCYHLVHKSCKVEVFECPACYINEKDFMIGKRPYEPLIRST</sequence>
<dbReference type="AlphaFoldDB" id="A0A1R2AZP1"/>
<keyword evidence="1" id="KW-0479">Metal-binding</keyword>
<dbReference type="Proteomes" id="UP000187209">
    <property type="component" value="Unassembled WGS sequence"/>
</dbReference>
<gene>
    <name evidence="3" type="ORF">SteCoe_32220</name>
</gene>
<protein>
    <recommendedName>
        <fullName evidence="2">RING-type domain-containing protein</fullName>
    </recommendedName>
</protein>
<keyword evidence="1" id="KW-0863">Zinc-finger</keyword>
<evidence type="ECO:0000313" key="3">
    <source>
        <dbReference type="EMBL" id="OMJ69925.1"/>
    </source>
</evidence>